<name>A0A8B8AHG8_CRAVI</name>
<accession>A0A8B8AHG8</accession>
<dbReference type="PROSITE" id="PS50209">
    <property type="entry name" value="CARD"/>
    <property type="match status" value="1"/>
</dbReference>
<dbReference type="CDD" id="cd01671">
    <property type="entry name" value="CARD"/>
    <property type="match status" value="1"/>
</dbReference>
<protein>
    <submittedName>
        <fullName evidence="4">Uncharacterized protein LOC111101294</fullName>
    </submittedName>
</protein>
<dbReference type="Gene3D" id="1.10.533.10">
    <property type="entry name" value="Death Domain, Fas"/>
    <property type="match status" value="1"/>
</dbReference>
<dbReference type="InterPro" id="IPR011029">
    <property type="entry name" value="DEATH-like_dom_sf"/>
</dbReference>
<feature type="domain" description="CARD" evidence="2">
    <location>
        <begin position="58"/>
        <end position="150"/>
    </location>
</feature>
<evidence type="ECO:0000259" key="2">
    <source>
        <dbReference type="PROSITE" id="PS50209"/>
    </source>
</evidence>
<evidence type="ECO:0000256" key="1">
    <source>
        <dbReference type="SAM" id="MobiDB-lite"/>
    </source>
</evidence>
<dbReference type="GeneID" id="111101294"/>
<dbReference type="Pfam" id="PF00619">
    <property type="entry name" value="CARD"/>
    <property type="match status" value="1"/>
</dbReference>
<dbReference type="RefSeq" id="XP_022289444.1">
    <property type="nucleotide sequence ID" value="XM_022433736.1"/>
</dbReference>
<dbReference type="Proteomes" id="UP000694844">
    <property type="component" value="Chromosome 6"/>
</dbReference>
<feature type="compositionally biased region" description="Polar residues" evidence="1">
    <location>
        <begin position="370"/>
        <end position="382"/>
    </location>
</feature>
<feature type="region of interest" description="Disordered" evidence="1">
    <location>
        <begin position="370"/>
        <end position="397"/>
    </location>
</feature>
<feature type="compositionally biased region" description="Polar residues" evidence="1">
    <location>
        <begin position="324"/>
        <end position="337"/>
    </location>
</feature>
<dbReference type="AlphaFoldDB" id="A0A8B8AHG8"/>
<dbReference type="SUPFAM" id="SSF47986">
    <property type="entry name" value="DEATH domain"/>
    <property type="match status" value="1"/>
</dbReference>
<organism evidence="3 4">
    <name type="scientific">Crassostrea virginica</name>
    <name type="common">Eastern oyster</name>
    <dbReference type="NCBI Taxonomy" id="6565"/>
    <lineage>
        <taxon>Eukaryota</taxon>
        <taxon>Metazoa</taxon>
        <taxon>Spiralia</taxon>
        <taxon>Lophotrochozoa</taxon>
        <taxon>Mollusca</taxon>
        <taxon>Bivalvia</taxon>
        <taxon>Autobranchia</taxon>
        <taxon>Pteriomorphia</taxon>
        <taxon>Ostreida</taxon>
        <taxon>Ostreoidea</taxon>
        <taxon>Ostreidae</taxon>
        <taxon>Crassostrea</taxon>
    </lineage>
</organism>
<dbReference type="InterPro" id="IPR001315">
    <property type="entry name" value="CARD"/>
</dbReference>
<evidence type="ECO:0000313" key="4">
    <source>
        <dbReference type="RefSeq" id="XP_022289444.1"/>
    </source>
</evidence>
<keyword evidence="3" id="KW-1185">Reference proteome</keyword>
<evidence type="ECO:0000313" key="3">
    <source>
        <dbReference type="Proteomes" id="UP000694844"/>
    </source>
</evidence>
<feature type="region of interest" description="Disordered" evidence="1">
    <location>
        <begin position="304"/>
        <end position="337"/>
    </location>
</feature>
<dbReference type="KEGG" id="cvn:111101294"/>
<gene>
    <name evidence="4" type="primary">LOC111101294</name>
</gene>
<dbReference type="OrthoDB" id="6160571at2759"/>
<sequence>MDSSCSCHAEIVKMLEKINRIENGIKTLIQNQKTCNNEELPRKKSRRFSNFTPESSMKVYVHKEVLQEKYQKIVDRLDFSKGHVLDELVQEEAISESDHENILKLTQKRKDQNRYIIHRFRHYGTDNFETFVNSLKEEYPDLSDELNLSYKEKLDLKVRRKCLFCMVIQTVDISDILDPLFENKLIDDTIIEQRLNGTSHDLLWRRLFHQIKDLPPGYNCKEVFVDILRVKYKDIAKAIDSVQFQSIFHCSCHLQKAPFPRAFETDGSGSLSDVSSTSECPISEKKDTNRKFYVNVPSKPARLDNIGGSNLSSYHPKEKKIDTKCSSPGSGNQDTLGLNRIDISQHQSLFKNMETPNDIDKRKTLEAPIQTSNNELETSSAQIPKPKSHNKSSDIENATLVDKKTTEDVAENIDIRGTHQRIPTIRQSSSFRMSSTFDRRRSGISVQQAEQFIRWTDQDPTRRDRRTPRYMTA</sequence>
<proteinExistence type="predicted"/>
<reference evidence="4" key="1">
    <citation type="submission" date="2025-08" db="UniProtKB">
        <authorList>
            <consortium name="RefSeq"/>
        </authorList>
    </citation>
    <scope>IDENTIFICATION</scope>
    <source>
        <tissue evidence="4">Whole sample</tissue>
    </source>
</reference>
<dbReference type="GO" id="GO:0042981">
    <property type="term" value="P:regulation of apoptotic process"/>
    <property type="evidence" value="ECO:0007669"/>
    <property type="project" value="InterPro"/>
</dbReference>